<dbReference type="EMBL" id="JAUKUA010000002">
    <property type="protein sequence ID" value="KAK0724390.1"/>
    <property type="molecule type" value="Genomic_DNA"/>
</dbReference>
<evidence type="ECO:0000313" key="1">
    <source>
        <dbReference type="EMBL" id="KAK0724390.1"/>
    </source>
</evidence>
<dbReference type="AlphaFoldDB" id="A0AA40AYM3"/>
<organism evidence="1 2">
    <name type="scientific">Lasiosphaeris hirsuta</name>
    <dbReference type="NCBI Taxonomy" id="260670"/>
    <lineage>
        <taxon>Eukaryota</taxon>
        <taxon>Fungi</taxon>
        <taxon>Dikarya</taxon>
        <taxon>Ascomycota</taxon>
        <taxon>Pezizomycotina</taxon>
        <taxon>Sordariomycetes</taxon>
        <taxon>Sordariomycetidae</taxon>
        <taxon>Sordariales</taxon>
        <taxon>Lasiosphaeriaceae</taxon>
        <taxon>Lasiosphaeris</taxon>
    </lineage>
</organism>
<comment type="caution">
    <text evidence="1">The sequence shown here is derived from an EMBL/GenBank/DDBJ whole genome shotgun (WGS) entry which is preliminary data.</text>
</comment>
<sequence>MALKPQRLAQILGSLHYLLAFNTEAQDCHFLVDLIDRTTLTSRRIRQLGQLINQDTNGAVQVHYTPETGVMTITTISISLERALLVQILLSVKENITGIPDFELRSVHGFDVAQYICCIDYNNKPYGLFLLANPGTADMAATSISSALDDITRNHPSIELVVRLELGGLGSKIRKDQNGNIEACIHRVAEKSRVQVWVRQNAKYFNDKASSLGHLHEGGELRLRLPLSDESAQGNTVSVLKFSDILEVIRDHCKKGVPLIGHPDNKAALQASVFPLHAFNFGFAAHITQLLGLRAAKWKGRNVESKTRFWSLSGGGALATRGIPTGLGQIKAGGSGRLIHPTTTTTRTTRSLMSLLPARRLLGRLFRR</sequence>
<gene>
    <name evidence="1" type="ORF">B0H67DRAFT_550170</name>
</gene>
<accession>A0AA40AYM3</accession>
<dbReference type="Proteomes" id="UP001172102">
    <property type="component" value="Unassembled WGS sequence"/>
</dbReference>
<evidence type="ECO:0000313" key="2">
    <source>
        <dbReference type="Proteomes" id="UP001172102"/>
    </source>
</evidence>
<keyword evidence="2" id="KW-1185">Reference proteome</keyword>
<reference evidence="1" key="1">
    <citation type="submission" date="2023-06" db="EMBL/GenBank/DDBJ databases">
        <title>Genome-scale phylogeny and comparative genomics of the fungal order Sordariales.</title>
        <authorList>
            <consortium name="Lawrence Berkeley National Laboratory"/>
            <person name="Hensen N."/>
            <person name="Bonometti L."/>
            <person name="Westerberg I."/>
            <person name="Brannstrom I.O."/>
            <person name="Guillou S."/>
            <person name="Cros-Aarteil S."/>
            <person name="Calhoun S."/>
            <person name="Haridas S."/>
            <person name="Kuo A."/>
            <person name="Mondo S."/>
            <person name="Pangilinan J."/>
            <person name="Riley R."/>
            <person name="Labutti K."/>
            <person name="Andreopoulos B."/>
            <person name="Lipzen A."/>
            <person name="Chen C."/>
            <person name="Yanf M."/>
            <person name="Daum C."/>
            <person name="Ng V."/>
            <person name="Clum A."/>
            <person name="Steindorff A."/>
            <person name="Ohm R."/>
            <person name="Martin F."/>
            <person name="Silar P."/>
            <person name="Natvig D."/>
            <person name="Lalanne C."/>
            <person name="Gautier V."/>
            <person name="Ament-Velasquez S.L."/>
            <person name="Kruys A."/>
            <person name="Hutchinson M.I."/>
            <person name="Powell A.J."/>
            <person name="Barry K."/>
            <person name="Miller A.N."/>
            <person name="Grigoriev I.V."/>
            <person name="Debuchy R."/>
            <person name="Gladieux P."/>
            <person name="Thoren M.H."/>
            <person name="Johannesson H."/>
        </authorList>
    </citation>
    <scope>NUCLEOTIDE SEQUENCE</scope>
    <source>
        <strain evidence="1">SMH4607-1</strain>
    </source>
</reference>
<protein>
    <submittedName>
        <fullName evidence="1">Uncharacterized protein</fullName>
    </submittedName>
</protein>
<name>A0AA40AYM3_9PEZI</name>
<proteinExistence type="predicted"/>